<dbReference type="PROSITE" id="PS50096">
    <property type="entry name" value="IQ"/>
    <property type="match status" value="3"/>
</dbReference>
<dbReference type="VEuPathDB" id="VectorBase:BGLAX_051904"/>
<reference evidence="4" key="2">
    <citation type="submission" date="2025-04" db="UniProtKB">
        <authorList>
            <consortium name="RefSeq"/>
        </authorList>
    </citation>
    <scope>IDENTIFICATION</scope>
</reference>
<dbReference type="Proteomes" id="UP001165740">
    <property type="component" value="Chromosome 3"/>
</dbReference>
<dbReference type="GeneID" id="106055941"/>
<organism evidence="1 2">
    <name type="scientific">Biomphalaria glabrata</name>
    <name type="common">Bloodfluke planorb</name>
    <name type="synonym">Freshwater snail</name>
    <dbReference type="NCBI Taxonomy" id="6526"/>
    <lineage>
        <taxon>Eukaryota</taxon>
        <taxon>Metazoa</taxon>
        <taxon>Spiralia</taxon>
        <taxon>Lophotrochozoa</taxon>
        <taxon>Mollusca</taxon>
        <taxon>Gastropoda</taxon>
        <taxon>Heterobranchia</taxon>
        <taxon>Euthyneura</taxon>
        <taxon>Panpulmonata</taxon>
        <taxon>Hygrophila</taxon>
        <taxon>Lymnaeoidea</taxon>
        <taxon>Planorbidae</taxon>
        <taxon>Biomphalaria</taxon>
    </lineage>
</organism>
<dbReference type="EnsemblMetazoa" id="BGLB026995-RA">
    <property type="protein sequence ID" value="BGLB026995-PA"/>
    <property type="gene ID" value="BGLB026995"/>
</dbReference>
<keyword evidence="3" id="KW-1185">Reference proteome</keyword>
<evidence type="ECO:0000313" key="2">
    <source>
        <dbReference type="Proteomes" id="UP000076420"/>
    </source>
</evidence>
<accession>A0A2C9L504</accession>
<dbReference type="OMA" id="LHTTSKY"/>
<dbReference type="CDD" id="cd23767">
    <property type="entry name" value="IQCD"/>
    <property type="match status" value="1"/>
</dbReference>
<dbReference type="SMART" id="SM00015">
    <property type="entry name" value="IQ"/>
    <property type="match status" value="3"/>
</dbReference>
<gene>
    <name evidence="1" type="primary">106055941</name>
    <name evidence="4" type="synonym">LOC106055941</name>
</gene>
<dbReference type="VEuPathDB" id="VectorBase:BGLB026995"/>
<evidence type="ECO:0000313" key="4">
    <source>
        <dbReference type="RefSeq" id="XP_013067903.1"/>
    </source>
</evidence>
<evidence type="ECO:0000313" key="1">
    <source>
        <dbReference type="EnsemblMetazoa" id="BGLB026995-PA"/>
    </source>
</evidence>
<dbReference type="KEGG" id="bgt:106055941"/>
<proteinExistence type="predicted"/>
<dbReference type="Gene3D" id="1.20.5.190">
    <property type="match status" value="1"/>
</dbReference>
<reference evidence="1" key="1">
    <citation type="submission" date="2020-05" db="UniProtKB">
        <authorList>
            <consortium name="EnsemblMetazoa"/>
        </authorList>
    </citation>
    <scope>IDENTIFICATION</scope>
    <source>
        <strain evidence="1">BB02</strain>
    </source>
</reference>
<sequence length="351" mass="42060">MAAMVRLVGEINTLISEVYDEKNEAERCRHTEYTAAVKIQSWFRGTRVRAYLRYLSKCATTIQKHWRGVLSRKYCRGLVKNSLLVLKLNHYNLLATKIQRSWRGYYARKYVFNYYSRKKYLEALHIKNELIRSELADFSEHQLAARTREEEKNERQRRQYEARRHHYLVSTVVQPGIYNSPFLPYPSETEYLLRNVQPLEHKKKRKNYCNFDPACLSYNSQVPKTLPPLAPKPQGPFREPKEVQKQRYKPFKPTLRVATDFFSLEKARQQLRNEEWVTRLNDDVFKPFSHHFVVYEPLLHTKSKFGPMNYGTKYFREEFPDKFLIYQNFKSQVPPIPIFDKFNDTYSRGEV</sequence>
<dbReference type="SUPFAM" id="SSF52540">
    <property type="entry name" value="P-loop containing nucleoside triphosphate hydrolases"/>
    <property type="match status" value="1"/>
</dbReference>
<evidence type="ECO:0000313" key="3">
    <source>
        <dbReference type="Proteomes" id="UP001165740"/>
    </source>
</evidence>
<name>A0A2C9L504_BIOGL</name>
<dbReference type="OrthoDB" id="190375at2759"/>
<protein>
    <submittedName>
        <fullName evidence="4">Spermatogenesis-associated protein 17-like</fullName>
    </submittedName>
</protein>
<dbReference type="InterPro" id="IPR000048">
    <property type="entry name" value="IQ_motif_EF-hand-BS"/>
</dbReference>
<dbReference type="RefSeq" id="XP_013067903.1">
    <property type="nucleotide sequence ID" value="XM_013212449.2"/>
</dbReference>
<dbReference type="Pfam" id="PF00612">
    <property type="entry name" value="IQ"/>
    <property type="match status" value="3"/>
</dbReference>
<dbReference type="InterPro" id="IPR027417">
    <property type="entry name" value="P-loop_NTPase"/>
</dbReference>
<dbReference type="STRING" id="6526.A0A2C9L504"/>
<dbReference type="AlphaFoldDB" id="A0A2C9L504"/>
<dbReference type="Proteomes" id="UP000076420">
    <property type="component" value="Unassembled WGS sequence"/>
</dbReference>